<proteinExistence type="predicted"/>
<feature type="modified residue" description="4-aspartylphosphate" evidence="1">
    <location>
        <position position="73"/>
    </location>
</feature>
<dbReference type="InterPro" id="IPR011006">
    <property type="entry name" value="CheY-like_superfamily"/>
</dbReference>
<dbReference type="Gene3D" id="3.40.50.2300">
    <property type="match status" value="1"/>
</dbReference>
<dbReference type="InterPro" id="IPR052893">
    <property type="entry name" value="TCS_response_regulator"/>
</dbReference>
<dbReference type="Proteomes" id="UP001596106">
    <property type="component" value="Unassembled WGS sequence"/>
</dbReference>
<name>A0ABW0IGZ5_9BACT</name>
<keyword evidence="1" id="KW-0597">Phosphoprotein</keyword>
<dbReference type="RefSeq" id="WP_379850611.1">
    <property type="nucleotide sequence ID" value="NZ_JBHSMA010000015.1"/>
</dbReference>
<dbReference type="SUPFAM" id="SSF52172">
    <property type="entry name" value="CheY-like"/>
    <property type="match status" value="1"/>
</dbReference>
<comment type="caution">
    <text evidence="3">The sequence shown here is derived from an EMBL/GenBank/DDBJ whole genome shotgun (WGS) entry which is preliminary data.</text>
</comment>
<organism evidence="3 4">
    <name type="scientific">Larkinella bovis</name>
    <dbReference type="NCBI Taxonomy" id="683041"/>
    <lineage>
        <taxon>Bacteria</taxon>
        <taxon>Pseudomonadati</taxon>
        <taxon>Bacteroidota</taxon>
        <taxon>Cytophagia</taxon>
        <taxon>Cytophagales</taxon>
        <taxon>Spirosomataceae</taxon>
        <taxon>Larkinella</taxon>
    </lineage>
</organism>
<reference evidence="4" key="1">
    <citation type="journal article" date="2019" name="Int. J. Syst. Evol. Microbiol.">
        <title>The Global Catalogue of Microorganisms (GCM) 10K type strain sequencing project: providing services to taxonomists for standard genome sequencing and annotation.</title>
        <authorList>
            <consortium name="The Broad Institute Genomics Platform"/>
            <consortium name="The Broad Institute Genome Sequencing Center for Infectious Disease"/>
            <person name="Wu L."/>
            <person name="Ma J."/>
        </authorList>
    </citation>
    <scope>NUCLEOTIDE SEQUENCE [LARGE SCALE GENOMIC DNA]</scope>
    <source>
        <strain evidence="4">CCUG 55250</strain>
    </source>
</reference>
<evidence type="ECO:0000313" key="4">
    <source>
        <dbReference type="Proteomes" id="UP001596106"/>
    </source>
</evidence>
<gene>
    <name evidence="3" type="ORF">ACFPMF_25800</name>
</gene>
<dbReference type="PANTHER" id="PTHR44520">
    <property type="entry name" value="RESPONSE REGULATOR RCP1-RELATED"/>
    <property type="match status" value="1"/>
</dbReference>
<accession>A0ABW0IGZ5</accession>
<dbReference type="PANTHER" id="PTHR44520:SF2">
    <property type="entry name" value="RESPONSE REGULATOR RCP1"/>
    <property type="match status" value="1"/>
</dbReference>
<dbReference type="SMART" id="SM00448">
    <property type="entry name" value="REC"/>
    <property type="match status" value="1"/>
</dbReference>
<dbReference type="Pfam" id="PF00072">
    <property type="entry name" value="Response_reg"/>
    <property type="match status" value="1"/>
</dbReference>
<evidence type="ECO:0000313" key="3">
    <source>
        <dbReference type="EMBL" id="MFC5412765.1"/>
    </source>
</evidence>
<keyword evidence="4" id="KW-1185">Reference proteome</keyword>
<dbReference type="PROSITE" id="PS50110">
    <property type="entry name" value="RESPONSE_REGULATORY"/>
    <property type="match status" value="1"/>
</dbReference>
<sequence>MKNRSFLLPSAIDQPSVLVVEDKVDEQLILHYILRQQLQGVLPVGATSGQQALTYLRNCYTHQHTLPGLILLDLYLPRRDDGWKLLRKLRAHPTYHSIPVVIISASTDTNDQEQSYHWGAALFITKPIRPQAWQEILRILPHQMPIS</sequence>
<protein>
    <submittedName>
        <fullName evidence="3">Response regulator</fullName>
    </submittedName>
</protein>
<evidence type="ECO:0000259" key="2">
    <source>
        <dbReference type="PROSITE" id="PS50110"/>
    </source>
</evidence>
<dbReference type="InterPro" id="IPR001789">
    <property type="entry name" value="Sig_transdc_resp-reg_receiver"/>
</dbReference>
<dbReference type="EMBL" id="JBHSMA010000015">
    <property type="protein sequence ID" value="MFC5412765.1"/>
    <property type="molecule type" value="Genomic_DNA"/>
</dbReference>
<feature type="domain" description="Response regulatory" evidence="2">
    <location>
        <begin position="16"/>
        <end position="141"/>
    </location>
</feature>
<evidence type="ECO:0000256" key="1">
    <source>
        <dbReference type="PROSITE-ProRule" id="PRU00169"/>
    </source>
</evidence>